<name>A0A2P2N7B0_RHIMU</name>
<accession>A0A2P2N7B0</accession>
<organism evidence="1">
    <name type="scientific">Rhizophora mucronata</name>
    <name type="common">Asiatic mangrove</name>
    <dbReference type="NCBI Taxonomy" id="61149"/>
    <lineage>
        <taxon>Eukaryota</taxon>
        <taxon>Viridiplantae</taxon>
        <taxon>Streptophyta</taxon>
        <taxon>Embryophyta</taxon>
        <taxon>Tracheophyta</taxon>
        <taxon>Spermatophyta</taxon>
        <taxon>Magnoliopsida</taxon>
        <taxon>eudicotyledons</taxon>
        <taxon>Gunneridae</taxon>
        <taxon>Pentapetalae</taxon>
        <taxon>rosids</taxon>
        <taxon>fabids</taxon>
        <taxon>Malpighiales</taxon>
        <taxon>Rhizophoraceae</taxon>
        <taxon>Rhizophora</taxon>
    </lineage>
</organism>
<dbReference type="EMBL" id="GGEC01057903">
    <property type="protein sequence ID" value="MBX38387.1"/>
    <property type="molecule type" value="Transcribed_RNA"/>
</dbReference>
<proteinExistence type="predicted"/>
<sequence>MQTLATTETTLVVIVVEQKA</sequence>
<protein>
    <submittedName>
        <fullName evidence="1">Uncharacterized protein</fullName>
    </submittedName>
</protein>
<evidence type="ECO:0000313" key="1">
    <source>
        <dbReference type="EMBL" id="MBX38387.1"/>
    </source>
</evidence>
<dbReference type="AlphaFoldDB" id="A0A2P2N7B0"/>
<reference evidence="1" key="1">
    <citation type="submission" date="2018-02" db="EMBL/GenBank/DDBJ databases">
        <title>Rhizophora mucronata_Transcriptome.</title>
        <authorList>
            <person name="Meera S.P."/>
            <person name="Sreeshan A."/>
            <person name="Augustine A."/>
        </authorList>
    </citation>
    <scope>NUCLEOTIDE SEQUENCE</scope>
    <source>
        <tissue evidence="1">Leaf</tissue>
    </source>
</reference>